<name>A0A926IF29_9FIRM</name>
<keyword evidence="1" id="KW-0812">Transmembrane</keyword>
<dbReference type="Proteomes" id="UP000655830">
    <property type="component" value="Unassembled WGS sequence"/>
</dbReference>
<evidence type="ECO:0000313" key="3">
    <source>
        <dbReference type="Proteomes" id="UP000655830"/>
    </source>
</evidence>
<dbReference type="EMBL" id="JACRSY010000023">
    <property type="protein sequence ID" value="MBC8580584.1"/>
    <property type="molecule type" value="Genomic_DNA"/>
</dbReference>
<accession>A0A926IF29</accession>
<sequence>MPPEIKKWNWGAFTFSLFWGIGNYNYLPLLCLIPFFNFIWVFVCGAKGNEWAWKSGKFNNVEDFLAVQETWNRAGFVSFIITLIACGVSILLFFLSFLTSAFFS</sequence>
<comment type="caution">
    <text evidence="2">The sequence shown here is derived from an EMBL/GenBank/DDBJ whole genome shotgun (WGS) entry which is preliminary data.</text>
</comment>
<evidence type="ECO:0000256" key="1">
    <source>
        <dbReference type="SAM" id="Phobius"/>
    </source>
</evidence>
<keyword evidence="1" id="KW-1133">Transmembrane helix</keyword>
<feature type="transmembrane region" description="Helical" evidence="1">
    <location>
        <begin position="26"/>
        <end position="46"/>
    </location>
</feature>
<reference evidence="2" key="1">
    <citation type="submission" date="2020-08" db="EMBL/GenBank/DDBJ databases">
        <title>Genome public.</title>
        <authorList>
            <person name="Liu C."/>
            <person name="Sun Q."/>
        </authorList>
    </citation>
    <scope>NUCLEOTIDE SEQUENCE</scope>
    <source>
        <strain evidence="2">NSJ-12</strain>
    </source>
</reference>
<proteinExistence type="predicted"/>
<protein>
    <submittedName>
        <fullName evidence="2">Ribonuclease G</fullName>
    </submittedName>
</protein>
<feature type="transmembrane region" description="Helical" evidence="1">
    <location>
        <begin position="76"/>
        <end position="103"/>
    </location>
</feature>
<gene>
    <name evidence="2" type="ORF">H8718_13760</name>
</gene>
<evidence type="ECO:0000313" key="2">
    <source>
        <dbReference type="EMBL" id="MBC8580584.1"/>
    </source>
</evidence>
<organism evidence="2 3">
    <name type="scientific">Zhenhengia yiwuensis</name>
    <dbReference type="NCBI Taxonomy" id="2763666"/>
    <lineage>
        <taxon>Bacteria</taxon>
        <taxon>Bacillati</taxon>
        <taxon>Bacillota</taxon>
        <taxon>Clostridia</taxon>
        <taxon>Lachnospirales</taxon>
        <taxon>Lachnospiraceae</taxon>
        <taxon>Zhenhengia</taxon>
    </lineage>
</organism>
<keyword evidence="1" id="KW-0472">Membrane</keyword>
<keyword evidence="3" id="KW-1185">Reference proteome</keyword>
<dbReference type="AlphaFoldDB" id="A0A926IF29"/>